<dbReference type="PRINTS" id="PR00080">
    <property type="entry name" value="SDRFAMILY"/>
</dbReference>
<dbReference type="PANTHER" id="PTHR44889:SF1">
    <property type="entry name" value="INACTIVE HYDROXYSTEROID DEHYDROGENASE-LIKE PROTEIN 1"/>
    <property type="match status" value="1"/>
</dbReference>
<evidence type="ECO:0000256" key="2">
    <source>
        <dbReference type="ARBA" id="ARBA00022857"/>
    </source>
</evidence>
<sequence>MALLKLLRGACIYIYVDIPCKYKSTLALVGAAYVSYMVLKVSYYSINFVRTHLLYRIRPNNLRRFGDWAAVTGCTSGIGREYATELARQGFNLVLLNRPGRLDRVAQSIEETYDVRVIVIKADFSRGPGVYEEIAAQLRHLEVDVLVNNVGVMYDYPMPFADVPANKLWELVNVNVAAATMMTHLLLPGMLARRRGAVVNVASASAYMPTPHVAVYSATKSYVDFLSRALRHECRGSGVVVQTLVPFYVATRMTRYAESIARPCLTIPSACDFAVGAARTLGVAAHTTGYWCHSLQLMICWLVPEWLWMWGATMLNLGLRRQAHRRMMSKQHSSGGSVDGPWASPTHKPGKLAKSIVSHSEPSTHSGQHDRADPIRAASENDSVFLESSQY</sequence>
<evidence type="ECO:0000256" key="4">
    <source>
        <dbReference type="ARBA" id="ARBA00023128"/>
    </source>
</evidence>
<evidence type="ECO:0000256" key="5">
    <source>
        <dbReference type="ARBA" id="ARBA00038261"/>
    </source>
</evidence>
<dbReference type="CDD" id="cd05356">
    <property type="entry name" value="17beta-HSD1_like_SDR_c"/>
    <property type="match status" value="1"/>
</dbReference>
<evidence type="ECO:0000256" key="1">
    <source>
        <dbReference type="ARBA" id="ARBA00004173"/>
    </source>
</evidence>
<dbReference type="Pfam" id="PF00106">
    <property type="entry name" value="adh_short"/>
    <property type="match status" value="1"/>
</dbReference>
<dbReference type="InterPro" id="IPR002347">
    <property type="entry name" value="SDR_fam"/>
</dbReference>
<evidence type="ECO:0000256" key="3">
    <source>
        <dbReference type="ARBA" id="ARBA00023002"/>
    </source>
</evidence>
<dbReference type="InterPro" id="IPR020904">
    <property type="entry name" value="Sc_DH/Rdtase_CS"/>
</dbReference>
<gene>
    <name evidence="8" type="primary">LOC106811396</name>
</gene>
<evidence type="ECO:0000256" key="6">
    <source>
        <dbReference type="SAM" id="MobiDB-lite"/>
    </source>
</evidence>
<keyword evidence="3" id="KW-0560">Oxidoreductase</keyword>
<organism evidence="7 8">
    <name type="scientific">Priapulus caudatus</name>
    <name type="common">Priapulid worm</name>
    <dbReference type="NCBI Taxonomy" id="37621"/>
    <lineage>
        <taxon>Eukaryota</taxon>
        <taxon>Metazoa</taxon>
        <taxon>Ecdysozoa</taxon>
        <taxon>Scalidophora</taxon>
        <taxon>Priapulida</taxon>
        <taxon>Priapulimorpha</taxon>
        <taxon>Priapulimorphida</taxon>
        <taxon>Priapulidae</taxon>
        <taxon>Priapulus</taxon>
    </lineage>
</organism>
<dbReference type="InterPro" id="IPR052149">
    <property type="entry name" value="17-beta-HSD3-like"/>
</dbReference>
<comment type="similarity">
    <text evidence="5">Belongs to the short-chain dehydrogenases/reductases (SDR) family. 17-beta-HSD 3 subfamily.</text>
</comment>
<dbReference type="PROSITE" id="PS00061">
    <property type="entry name" value="ADH_SHORT"/>
    <property type="match status" value="1"/>
</dbReference>
<feature type="compositionally biased region" description="Polar residues" evidence="6">
    <location>
        <begin position="357"/>
        <end position="366"/>
    </location>
</feature>
<feature type="compositionally biased region" description="Polar residues" evidence="6">
    <location>
        <begin position="380"/>
        <end position="391"/>
    </location>
</feature>
<dbReference type="PRINTS" id="PR00081">
    <property type="entry name" value="GDHRDH"/>
</dbReference>
<evidence type="ECO:0000313" key="7">
    <source>
        <dbReference type="Proteomes" id="UP000695022"/>
    </source>
</evidence>
<dbReference type="GeneID" id="106811396"/>
<keyword evidence="7" id="KW-1185">Reference proteome</keyword>
<comment type="subcellular location">
    <subcellularLocation>
        <location evidence="1">Mitochondrion</location>
    </subcellularLocation>
</comment>
<accession>A0ABM1EE47</accession>
<reference evidence="8" key="1">
    <citation type="submission" date="2025-08" db="UniProtKB">
        <authorList>
            <consortium name="RefSeq"/>
        </authorList>
    </citation>
    <scope>IDENTIFICATION</scope>
</reference>
<dbReference type="PANTHER" id="PTHR44889">
    <property type="entry name" value="INACTIVE HYDROXYSTEROID DEHYDROGENASE-LIKE PROTEIN 1"/>
    <property type="match status" value="1"/>
</dbReference>
<dbReference type="SUPFAM" id="SSF51735">
    <property type="entry name" value="NAD(P)-binding Rossmann-fold domains"/>
    <property type="match status" value="1"/>
</dbReference>
<dbReference type="Gene3D" id="3.40.50.720">
    <property type="entry name" value="NAD(P)-binding Rossmann-like Domain"/>
    <property type="match status" value="1"/>
</dbReference>
<protein>
    <submittedName>
        <fullName evidence="8">Inactive hydroxysteroid dehydrogenase-like protein 1</fullName>
    </submittedName>
</protein>
<feature type="region of interest" description="Disordered" evidence="6">
    <location>
        <begin position="328"/>
        <end position="391"/>
    </location>
</feature>
<dbReference type="Proteomes" id="UP000695022">
    <property type="component" value="Unplaced"/>
</dbReference>
<dbReference type="RefSeq" id="XP_014670468.1">
    <property type="nucleotide sequence ID" value="XM_014814982.1"/>
</dbReference>
<dbReference type="InterPro" id="IPR036291">
    <property type="entry name" value="NAD(P)-bd_dom_sf"/>
</dbReference>
<evidence type="ECO:0000313" key="8">
    <source>
        <dbReference type="RefSeq" id="XP_014670468.1"/>
    </source>
</evidence>
<keyword evidence="2" id="KW-0521">NADP</keyword>
<name>A0ABM1EE47_PRICU</name>
<proteinExistence type="inferred from homology"/>
<keyword evidence="4" id="KW-0496">Mitochondrion</keyword>